<dbReference type="GO" id="GO:0052654">
    <property type="term" value="F:L-leucine-2-oxoglutarate transaminase activity"/>
    <property type="evidence" value="ECO:0007669"/>
    <property type="project" value="RHEA"/>
</dbReference>
<evidence type="ECO:0000256" key="11">
    <source>
        <dbReference type="ARBA" id="ARBA00048212"/>
    </source>
</evidence>
<gene>
    <name evidence="14" type="primary">dat</name>
    <name evidence="14" type="ORF">Mame_00794</name>
</gene>
<comment type="function">
    <text evidence="2">Acts on leucine, isoleucine and valine.</text>
</comment>
<keyword evidence="14" id="KW-0032">Aminotransferase</keyword>
<dbReference type="EMBL" id="CP020330">
    <property type="protein sequence ID" value="AQZ50170.1"/>
    <property type="molecule type" value="Genomic_DNA"/>
</dbReference>
<dbReference type="InterPro" id="IPR036038">
    <property type="entry name" value="Aminotransferase-like"/>
</dbReference>
<evidence type="ECO:0000256" key="4">
    <source>
        <dbReference type="ARBA" id="ARBA00004931"/>
    </source>
</evidence>
<comment type="catalytic activity">
    <reaction evidence="11">
        <text>L-valine + 2-oxoglutarate = 3-methyl-2-oxobutanoate + L-glutamate</text>
        <dbReference type="Rhea" id="RHEA:24813"/>
        <dbReference type="ChEBI" id="CHEBI:11851"/>
        <dbReference type="ChEBI" id="CHEBI:16810"/>
        <dbReference type="ChEBI" id="CHEBI:29985"/>
        <dbReference type="ChEBI" id="CHEBI:57762"/>
        <dbReference type="EC" id="2.6.1.42"/>
    </reaction>
</comment>
<comment type="catalytic activity">
    <reaction evidence="12">
        <text>L-isoleucine + 2-oxoglutarate = (S)-3-methyl-2-oxopentanoate + L-glutamate</text>
        <dbReference type="Rhea" id="RHEA:24801"/>
        <dbReference type="ChEBI" id="CHEBI:16810"/>
        <dbReference type="ChEBI" id="CHEBI:29985"/>
        <dbReference type="ChEBI" id="CHEBI:35146"/>
        <dbReference type="ChEBI" id="CHEBI:58045"/>
        <dbReference type="EC" id="2.6.1.42"/>
    </reaction>
</comment>
<dbReference type="InterPro" id="IPR001544">
    <property type="entry name" value="Aminotrans_IV"/>
</dbReference>
<evidence type="ECO:0000256" key="12">
    <source>
        <dbReference type="ARBA" id="ARBA00048798"/>
    </source>
</evidence>
<comment type="similarity">
    <text evidence="6">Belongs to the class-IV pyridoxal-phosphate-dependent aminotransferase family.</text>
</comment>
<evidence type="ECO:0000256" key="8">
    <source>
        <dbReference type="ARBA" id="ARBA00014472"/>
    </source>
</evidence>
<dbReference type="STRING" id="1122214.Mame_00794"/>
<accession>A0A1U9YXQ7</accession>
<keyword evidence="10" id="KW-0100">Branched-chain amino acid biosynthesis</keyword>
<protein>
    <recommendedName>
        <fullName evidence="8">Probable branched-chain-amino-acid aminotransferase</fullName>
        <ecNumber evidence="7">2.6.1.42</ecNumber>
    </recommendedName>
</protein>
<evidence type="ECO:0000256" key="5">
    <source>
        <dbReference type="ARBA" id="ARBA00005072"/>
    </source>
</evidence>
<evidence type="ECO:0000256" key="13">
    <source>
        <dbReference type="ARBA" id="ARBA00049229"/>
    </source>
</evidence>
<dbReference type="AlphaFoldDB" id="A0A1U9YXQ7"/>
<keyword evidence="15" id="KW-1185">Reference proteome</keyword>
<comment type="pathway">
    <text evidence="4">Amino-acid biosynthesis; L-valine biosynthesis; L-valine from pyruvate: step 4/4.</text>
</comment>
<name>A0A1U9YXQ7_9HYPH</name>
<keyword evidence="10" id="KW-0028">Amino-acid biosynthesis</keyword>
<dbReference type="PANTHER" id="PTHR42743:SF11">
    <property type="entry name" value="AMINODEOXYCHORISMATE LYASE"/>
    <property type="match status" value="1"/>
</dbReference>
<dbReference type="GO" id="GO:0052656">
    <property type="term" value="F:L-isoleucine-2-oxoglutarate transaminase activity"/>
    <property type="evidence" value="ECO:0007669"/>
    <property type="project" value="RHEA"/>
</dbReference>
<dbReference type="NCBIfam" id="NF005209">
    <property type="entry name" value="PRK06680.1"/>
    <property type="match status" value="1"/>
</dbReference>
<dbReference type="PANTHER" id="PTHR42743">
    <property type="entry name" value="AMINO-ACID AMINOTRANSFERASE"/>
    <property type="match status" value="1"/>
</dbReference>
<dbReference type="GO" id="GO:0052655">
    <property type="term" value="F:L-valine-2-oxoglutarate transaminase activity"/>
    <property type="evidence" value="ECO:0007669"/>
    <property type="project" value="RHEA"/>
</dbReference>
<evidence type="ECO:0000313" key="14">
    <source>
        <dbReference type="EMBL" id="AQZ50170.1"/>
    </source>
</evidence>
<dbReference type="KEGG" id="mmed:Mame_00794"/>
<dbReference type="OrthoDB" id="9805628at2"/>
<dbReference type="Gene3D" id="3.20.10.10">
    <property type="entry name" value="D-amino Acid Aminotransferase, subunit A, domain 2"/>
    <property type="match status" value="1"/>
</dbReference>
<evidence type="ECO:0000256" key="9">
    <source>
        <dbReference type="ARBA" id="ARBA00022898"/>
    </source>
</evidence>
<dbReference type="RefSeq" id="WP_018065328.1">
    <property type="nucleotide sequence ID" value="NZ_AQWH01000012.1"/>
</dbReference>
<comment type="pathway">
    <text evidence="5">Amino-acid biosynthesis; L-leucine biosynthesis; L-leucine from 3-methyl-2-oxobutanoate: step 4/4.</text>
</comment>
<dbReference type="EC" id="2.6.1.42" evidence="7"/>
<comment type="cofactor">
    <cofactor evidence="1">
        <name>pyridoxal 5'-phosphate</name>
        <dbReference type="ChEBI" id="CHEBI:597326"/>
    </cofactor>
</comment>
<dbReference type="eggNOG" id="COG0115">
    <property type="taxonomic scope" value="Bacteria"/>
</dbReference>
<evidence type="ECO:0000256" key="10">
    <source>
        <dbReference type="ARBA" id="ARBA00023304"/>
    </source>
</evidence>
<evidence type="ECO:0000256" key="6">
    <source>
        <dbReference type="ARBA" id="ARBA00009320"/>
    </source>
</evidence>
<comment type="catalytic activity">
    <reaction evidence="13">
        <text>L-leucine + 2-oxoglutarate = 4-methyl-2-oxopentanoate + L-glutamate</text>
        <dbReference type="Rhea" id="RHEA:18321"/>
        <dbReference type="ChEBI" id="CHEBI:16810"/>
        <dbReference type="ChEBI" id="CHEBI:17865"/>
        <dbReference type="ChEBI" id="CHEBI:29985"/>
        <dbReference type="ChEBI" id="CHEBI:57427"/>
        <dbReference type="EC" id="2.6.1.42"/>
    </reaction>
</comment>
<keyword evidence="14" id="KW-0808">Transferase</keyword>
<dbReference type="Gene3D" id="3.30.470.10">
    <property type="match status" value="1"/>
</dbReference>
<dbReference type="FunFam" id="3.20.10.10:FF:000002">
    <property type="entry name" value="D-alanine aminotransferase"/>
    <property type="match status" value="1"/>
</dbReference>
<reference evidence="14 15" key="1">
    <citation type="submission" date="2017-03" db="EMBL/GenBank/DDBJ databases">
        <title>Foreign affairs: Plasmid Transfer between Roseobacters and Rhizobia.</title>
        <authorList>
            <person name="Bartling P."/>
            <person name="Bunk B."/>
            <person name="Overmann J."/>
            <person name="Brinkmann H."/>
            <person name="Petersen J."/>
        </authorList>
    </citation>
    <scope>NUCLEOTIDE SEQUENCE [LARGE SCALE GENOMIC DNA]</scope>
    <source>
        <strain evidence="14 15">MACL11</strain>
    </source>
</reference>
<sequence length="285" mass="31523">MSRIVYLNGEWLAEEEAKVSIFDRGYVFADAIYEVTCVLDGKLLDYDGHAARLKRSTKAIGIAMPTDDDTLLALHREIAARNDMTEGLIYLQVSRGNPGDRDFMFENNMTPTFSMFTQKKNVLGAATGKNGITVVTVEDLRWGRCDIKTVQLLYPSLAKMEAHEKGADDAWMVKDGFITEQTSATAYIVTQESVVVTRPLSREILPGITRATALEIAARNGFKVEERAFTVEEAKTAKEAFFTSASNFVTPVTAIDGHKIGDGKPGEISLKLRNLYIADRRANAI</sequence>
<evidence type="ECO:0000256" key="1">
    <source>
        <dbReference type="ARBA" id="ARBA00001933"/>
    </source>
</evidence>
<dbReference type="GO" id="GO:0009082">
    <property type="term" value="P:branched-chain amino acid biosynthetic process"/>
    <property type="evidence" value="ECO:0007669"/>
    <property type="project" value="UniProtKB-KW"/>
</dbReference>
<dbReference type="InterPro" id="IPR050571">
    <property type="entry name" value="Class-IV_PLP-Dep_Aminotrnsfr"/>
</dbReference>
<dbReference type="InterPro" id="IPR043131">
    <property type="entry name" value="BCAT-like_N"/>
</dbReference>
<keyword evidence="9" id="KW-0663">Pyridoxal phosphate</keyword>
<evidence type="ECO:0000256" key="3">
    <source>
        <dbReference type="ARBA" id="ARBA00004824"/>
    </source>
</evidence>
<dbReference type="GO" id="GO:0005829">
    <property type="term" value="C:cytosol"/>
    <property type="evidence" value="ECO:0007669"/>
    <property type="project" value="TreeGrafter"/>
</dbReference>
<organism evidence="14 15">
    <name type="scientific">Martelella mediterranea DSM 17316</name>
    <dbReference type="NCBI Taxonomy" id="1122214"/>
    <lineage>
        <taxon>Bacteria</taxon>
        <taxon>Pseudomonadati</taxon>
        <taxon>Pseudomonadota</taxon>
        <taxon>Alphaproteobacteria</taxon>
        <taxon>Hyphomicrobiales</taxon>
        <taxon>Aurantimonadaceae</taxon>
        <taxon>Martelella</taxon>
    </lineage>
</organism>
<dbReference type="InterPro" id="IPR043132">
    <property type="entry name" value="BCAT-like_C"/>
</dbReference>
<evidence type="ECO:0000313" key="15">
    <source>
        <dbReference type="Proteomes" id="UP000191135"/>
    </source>
</evidence>
<proteinExistence type="inferred from homology"/>
<dbReference type="Proteomes" id="UP000191135">
    <property type="component" value="Chromosome"/>
</dbReference>
<evidence type="ECO:0000256" key="2">
    <source>
        <dbReference type="ARBA" id="ARBA00003109"/>
    </source>
</evidence>
<comment type="pathway">
    <text evidence="3">Amino-acid biosynthesis; L-isoleucine biosynthesis; L-isoleucine from 2-oxobutanoate: step 4/4.</text>
</comment>
<dbReference type="Pfam" id="PF01063">
    <property type="entry name" value="Aminotran_4"/>
    <property type="match status" value="1"/>
</dbReference>
<dbReference type="GO" id="GO:0008652">
    <property type="term" value="P:amino acid biosynthetic process"/>
    <property type="evidence" value="ECO:0007669"/>
    <property type="project" value="UniProtKB-ARBA"/>
</dbReference>
<dbReference type="SUPFAM" id="SSF56752">
    <property type="entry name" value="D-aminoacid aminotransferase-like PLP-dependent enzymes"/>
    <property type="match status" value="1"/>
</dbReference>
<dbReference type="CDD" id="cd01558">
    <property type="entry name" value="D-AAT_like"/>
    <property type="match status" value="1"/>
</dbReference>
<evidence type="ECO:0000256" key="7">
    <source>
        <dbReference type="ARBA" id="ARBA00013053"/>
    </source>
</evidence>